<feature type="region of interest" description="Disordered" evidence="5">
    <location>
        <begin position="1888"/>
        <end position="1925"/>
    </location>
</feature>
<dbReference type="Pfam" id="PF01473">
    <property type="entry name" value="Choline_bind_1"/>
    <property type="match status" value="2"/>
</dbReference>
<dbReference type="Pfam" id="PF09479">
    <property type="entry name" value="Flg_new"/>
    <property type="match status" value="2"/>
</dbReference>
<evidence type="ECO:0000313" key="7">
    <source>
        <dbReference type="Proteomes" id="UP000265562"/>
    </source>
</evidence>
<keyword evidence="7" id="KW-1185">Reference proteome</keyword>
<sequence>MNIGQNNISRANATASPFYPAYDGEVKNGEVIKVFDGHTDMKLEIRLSVKPTTDGKYILTEYTVKNTNMNPAETNAKIVDAGRTDGGRTVWFAAGTDIMIAQDDYAAVWSTPKTNTGNKNEGIHGQADNGATYTLGSFDMLTYSPQYPNLGMQKRNSSDPSAITTWVGHYGSFTSNYGTDLVDTSYMPGGTYGATDSGLAYSLKFDLLPGEEKTGVIAWSMRGPTYYVDPVNGNDSNNGFMSKPFKTIEAAVAKIGSRTPKKTYVYIMNDTEIDSTITIPTGKSITFGTTDYVLDPTTNSKVAAYPITVGADGQRTNQKVIKRANNFTGPLFKVEHANSSISFTDIKVDGRGDAVNNITGSLVLAKAGTVNTLTGAVLTNNKITPVEHEQFTDTNGNGTWDPTEEFIDANGNGVWDGPEAFVDANGNGKYDIGETFTDANRNGIYDKSANATVASAIHLLSGSKLNMNYGTITGNKSYMGGAITKNTGSEVSLSGAINITGNVSGAGGASNLMIDTTGSKAKVTSNLTSASRIGLSSLQSVPLAGVTVLEADNGTGAPLPYNLNNFSADKQGQGSLYGDAAGELVNLNASAVTYVVSHVMMDGSTVPGTSTSSVLTTAGAPVAIAPINNSAYLHTVSYTVPGSSPAQTLTSPEVTPTGHGLSVDADGVSGYLPGNDISVIFRYVRNESVAKFDPAGGAPTTVPDIVSPAGGAPTASLPLVSRTGYDFVGWFKYTDANNNNKYDTGDTVLTASATGETGLDNPVVTGTVNYFAKWTPSTTPYNFDVVHKNSSTTVPISFATSTTPHPYLDPISASPLTIPGYVLYTAVQTPASPNYFDPVNNYNGTMSIGGASVKYTYRVDPSVRKAFKVEHIDTSTGAVMQTTQVYRAAEAAISAAPLTTLGYSLTNAQITTGNTSTGAHVLTVADMQTAAGGTVGFNADQSFTGYMPNQDVTIRYEYANTTGYFAVQKFVDSTTNERIGNLNPISFTNAAAMNIPYTGVYGYLYGSATATPAAGTFDGAGNFTGVMPSANVNLDYMLNRDPAYWKTMSFAVANAPYNYGVVPSTTFSFLKDDHTTAASGNAYTFQKITDLGGVPTPAANPTPYYKFEGWYLDAAATTPVTPGMTFDNDVTLYAKFVEDPAYWIDINFAAGEHGSISAPSSLHTYYDNKWGNILGSIPTPTPELNYLFLGWKNGTNVITNGSSLTNGATYTAHFGKDPNTWGTNMGSISPVGRIGSNGSGEIVIEGTTPGNVYVISDPDGNIIAVVPGDANGNRTTVPNLTPGAHYNVQEGTPDTQATVGQPVSSITGTSVSTPQDVYIPTVDNNYNIGYDPENDGMAQIVVNPADPDADYALIDENGNVVQYPGSDNGWMTPVGSNPSTVTFNNLNPNATYTVVARKKGNTAIPDPLTKLPDGNQIIANPGDMAEAAKYVVETRDGDIVSVGTTNVGSDTYTDAKAGESVVIHADPINSNGKNFLYWKVLAGRAVGVSGKITQADYTFNLSNSNIVLKAVYEPTKIAGDDANVEEDLRGKAGVGEFGLEPSQIPALANQLTTPADRALNTVNGATVDYKVIFDKRDTTSAESNLVKPVSYSGSTHPGAYTAAYSLDIKLERYVDGRRVDAGIMATASNATVDVIAQLPASDVDQLDYQLFDVTSGTPVEATITTDVANNAGLVKFTGNLLHTYVMVYSKAFKVTFVDNKPVLDNLHLNDTSRNFYKQFKVRKKDSVEDSAYTTDYTVVTDYAQNDVANALVTPFEDIYGVQYDYVNWSKKEDKLSVFDTTDELTKKTTVYAFYTNNKKEVAEARVDLDKTIDEARILTGDPYLKVAEIAEINEAIANAVETLRQARDLVSPDGNTYLRQANYAELQQAIDALRRLIDKYSKIAADRAGDRNRRTGGASGGGNSSSGRGSRLLTPGEKSQQSTAINENSNVRAFVLGVDGKWQTNPVTGGWSFVLNGGTPLNDMWGMITFNDETGKKVYRWYYFDARSTMATGWVYDSKNGNWYYMNTTAGPDLGQMVKGWVKDTNTNKWYYMNDNTGILNTGWHLDKQDGKWYYLNQNGEMLVGWHNIDGKWYYFNTNTPQNTYTWDANAFKWNYLNNSARPYGSMYAGEKTPDGYSVDANGAWN</sequence>
<feature type="repeat" description="Cell wall-binding" evidence="3">
    <location>
        <begin position="2041"/>
        <end position="2062"/>
    </location>
</feature>
<dbReference type="InterPro" id="IPR042229">
    <property type="entry name" value="Listeria/Bacterioides_rpt_sf"/>
</dbReference>
<evidence type="ECO:0000256" key="5">
    <source>
        <dbReference type="SAM" id="MobiDB-lite"/>
    </source>
</evidence>
<dbReference type="Gene3D" id="2.10.270.10">
    <property type="entry name" value="Cholin Binding"/>
    <property type="match status" value="1"/>
</dbReference>
<dbReference type="EMBL" id="CP032364">
    <property type="protein sequence ID" value="AYB00771.1"/>
    <property type="molecule type" value="Genomic_DNA"/>
</dbReference>
<evidence type="ECO:0000256" key="4">
    <source>
        <dbReference type="SAM" id="Coils"/>
    </source>
</evidence>
<keyword evidence="4" id="KW-0175">Coiled coil</keyword>
<gene>
    <name evidence="6" type="ORF">D4A81_01005</name>
</gene>
<dbReference type="OrthoDB" id="1998306at2"/>
<dbReference type="Gene3D" id="3.30.1910.20">
    <property type="entry name" value="asparaginyl-tRNA synthetase, N-terminal domain"/>
    <property type="match status" value="1"/>
</dbReference>
<evidence type="ECO:0000256" key="3">
    <source>
        <dbReference type="PROSITE-ProRule" id="PRU00591"/>
    </source>
</evidence>
<proteinExistence type="predicted"/>
<reference evidence="6 7" key="1">
    <citation type="submission" date="2018-09" db="EMBL/GenBank/DDBJ databases">
        <title>Genome sequencing of Lachnoanaerobaculum umeaense DSM 23576.</title>
        <authorList>
            <person name="Kook J.-K."/>
            <person name="Park S.-N."/>
            <person name="Lim Y.K."/>
        </authorList>
    </citation>
    <scope>NUCLEOTIDE SEQUENCE [LARGE SCALE GENOMIC DNA]</scope>
    <source>
        <strain evidence="7">DSM 23576 \ CCUG 58757</strain>
    </source>
</reference>
<dbReference type="Proteomes" id="UP000265562">
    <property type="component" value="Chromosome"/>
</dbReference>
<dbReference type="SUPFAM" id="SSF69360">
    <property type="entry name" value="Cell wall binding repeat"/>
    <property type="match status" value="1"/>
</dbReference>
<feature type="coiled-coil region" evidence="4">
    <location>
        <begin position="1829"/>
        <end position="1883"/>
    </location>
</feature>
<dbReference type="PROSITE" id="PS51170">
    <property type="entry name" value="CW"/>
    <property type="match status" value="2"/>
</dbReference>
<organism evidence="6 7">
    <name type="scientific">Lachnoanaerobaculum umeaense</name>
    <dbReference type="NCBI Taxonomy" id="617123"/>
    <lineage>
        <taxon>Bacteria</taxon>
        <taxon>Bacillati</taxon>
        <taxon>Bacillota</taxon>
        <taxon>Clostridia</taxon>
        <taxon>Lachnospirales</taxon>
        <taxon>Lachnospiraceae</taxon>
        <taxon>Lachnoanaerobaculum</taxon>
    </lineage>
</organism>
<dbReference type="KEGG" id="lua:D4A81_01005"/>
<dbReference type="InterPro" id="IPR013378">
    <property type="entry name" value="InlB-like_B-rpt"/>
</dbReference>
<evidence type="ECO:0000256" key="1">
    <source>
        <dbReference type="ARBA" id="ARBA00004196"/>
    </source>
</evidence>
<dbReference type="GO" id="GO:0030313">
    <property type="term" value="C:cell envelope"/>
    <property type="evidence" value="ECO:0007669"/>
    <property type="project" value="UniProtKB-SubCell"/>
</dbReference>
<protein>
    <submittedName>
        <fullName evidence="6">N-acetylmuramoyl-L-alanine amidase family protein</fullName>
    </submittedName>
</protein>
<keyword evidence="2" id="KW-0677">Repeat</keyword>
<evidence type="ECO:0000256" key="2">
    <source>
        <dbReference type="ARBA" id="ARBA00022737"/>
    </source>
</evidence>
<dbReference type="Pfam" id="PF19127">
    <property type="entry name" value="Choline_bind_3"/>
    <property type="match status" value="1"/>
</dbReference>
<name>A0A385Q332_9FIRM</name>
<feature type="repeat" description="Cell wall-binding" evidence="3">
    <location>
        <begin position="2063"/>
        <end position="2082"/>
    </location>
</feature>
<dbReference type="Gene3D" id="2.60.40.4270">
    <property type="entry name" value="Listeria-Bacteroides repeat domain"/>
    <property type="match status" value="2"/>
</dbReference>
<comment type="subcellular location">
    <subcellularLocation>
        <location evidence="1">Cell envelope</location>
    </subcellularLocation>
</comment>
<evidence type="ECO:0000313" key="6">
    <source>
        <dbReference type="EMBL" id="AYB00771.1"/>
    </source>
</evidence>
<accession>A0A385Q332</accession>
<dbReference type="InterPro" id="IPR018337">
    <property type="entry name" value="Cell_wall/Cho-bd_repeat"/>
</dbReference>